<dbReference type="InterPro" id="IPR036465">
    <property type="entry name" value="vWFA_dom_sf"/>
</dbReference>
<accession>A0A286TVP8</accession>
<keyword evidence="2" id="KW-0472">Membrane</keyword>
<dbReference type="InterPro" id="IPR021908">
    <property type="entry name" value="YfbK_C"/>
</dbReference>
<evidence type="ECO:0000256" key="2">
    <source>
        <dbReference type="SAM" id="Phobius"/>
    </source>
</evidence>
<dbReference type="SUPFAM" id="SSF53300">
    <property type="entry name" value="vWA-like"/>
    <property type="match status" value="1"/>
</dbReference>
<evidence type="ECO:0000313" key="5">
    <source>
        <dbReference type="Proteomes" id="UP000218542"/>
    </source>
</evidence>
<feature type="domain" description="VWFA" evidence="3">
    <location>
        <begin position="356"/>
        <end position="534"/>
    </location>
</feature>
<dbReference type="AlphaFoldDB" id="A0A286TVP8"/>
<dbReference type="Pfam" id="PF00092">
    <property type="entry name" value="VWA"/>
    <property type="match status" value="1"/>
</dbReference>
<reference evidence="5" key="1">
    <citation type="journal article" date="2017" name="Environ. Microbiol. Rep.">
        <title>Genetic Diversity of Marine Anaerobic Ammonium-Oxidizing Bacteria as Revealed by Genomic and Proteomic Analyses of 'Candidatus Scalindua japonica'.</title>
        <authorList>
            <person name="Oshiki M."/>
            <person name="Mizuto K."/>
            <person name="Kimura Z."/>
            <person name="Kindaichi T."/>
            <person name="Satoh H."/>
            <person name="Okabe S."/>
        </authorList>
    </citation>
    <scope>NUCLEOTIDE SEQUENCE [LARGE SCALE GENOMIC DNA]</scope>
    <source>
        <strain evidence="5">husup-a2</strain>
    </source>
</reference>
<gene>
    <name evidence="4" type="ORF">SCALIN_C05_0038</name>
</gene>
<dbReference type="Gene3D" id="3.40.50.410">
    <property type="entry name" value="von Willebrand factor, type A domain"/>
    <property type="match status" value="1"/>
</dbReference>
<evidence type="ECO:0000259" key="3">
    <source>
        <dbReference type="PROSITE" id="PS50234"/>
    </source>
</evidence>
<keyword evidence="2" id="KW-1133">Transmembrane helix</keyword>
<proteinExistence type="predicted"/>
<comment type="caution">
    <text evidence="4">The sequence shown here is derived from an EMBL/GenBank/DDBJ whole genome shotgun (WGS) entry which is preliminary data.</text>
</comment>
<dbReference type="Proteomes" id="UP000218542">
    <property type="component" value="Unassembled WGS sequence"/>
</dbReference>
<dbReference type="InterPro" id="IPR022156">
    <property type="entry name" value="Uncharacterised_YfbK_N"/>
</dbReference>
<dbReference type="PANTHER" id="PTHR10579:SF43">
    <property type="entry name" value="ZINC FINGER (C3HC4-TYPE RING FINGER) FAMILY PROTEIN"/>
    <property type="match status" value="1"/>
</dbReference>
<protein>
    <recommendedName>
        <fullName evidence="3">VWFA domain-containing protein</fullName>
    </recommendedName>
</protein>
<keyword evidence="5" id="KW-1185">Reference proteome</keyword>
<dbReference type="InterPro" id="IPR002035">
    <property type="entry name" value="VWF_A"/>
</dbReference>
<sequence>MNDEEIKKIMQQLDIPGPDESKKKVTVNAAMTEFNRQKQIIQKNFKGIEGERRLTGKLKTVLTFFGEFAMKKSFVITGAVTACIALLIIGLSYFSVYKSDFQTKVVQYEPEKTPIQPSDTLEQNNKRSQKDTVTNNLQKIGSVDSNQSVLTKTEKQDGKMRFEDEGIFASVMVNEEKVDMASPSVTTQPKPKERSRNIVSEKKKTTAGLRQGNITPRREALALEEMDCIATIPPPGEHGINEYRETGRDRFETIKPNPVKMVTEEPVSTFSVDVDTASYAFIRRQLNHGALPQKNAVRVEEMINYFDYDYSVPTDRSRPFQPTIVVYPTPWNSETKLLHIGIKGYDIVPEQKPVSNLVFLLDVSGSMNSHDKLPLLKHSFRMLINTLNEEDTIAIVVYAGAAGTVLEPTKVKEKSKILAALDKLQAGGSTAGGEGVRKAYELAEANFNKEGVNRVILATDGDFNVGIQNPEELKNFIERKRAKGIFLSVLGFGQGNYNDALMQKLAQNGNGNAAYIDNLNEARKVLVDESSSTIFTIAKDVKLQIEFNPNLIAEYRLIGYETRILKREDFNNDKVDAGDIGSGHSVTALYEITPVNSKQKLIDDLRYKDSNHSGKTEKKSFNNNEYGFLKIRYKLPDSDKSDLTTTSINKDNEYTRIDDVSADVRFAASVAAFGQLLRGGTYTGEFTYKDVINLAKTAIEKDTFGYRHEFLNLIRLAENY</sequence>
<keyword evidence="2" id="KW-0812">Transmembrane</keyword>
<evidence type="ECO:0000256" key="1">
    <source>
        <dbReference type="SAM" id="MobiDB-lite"/>
    </source>
</evidence>
<dbReference type="PANTHER" id="PTHR10579">
    <property type="entry name" value="CALCIUM-ACTIVATED CHLORIDE CHANNEL REGULATOR"/>
    <property type="match status" value="1"/>
</dbReference>
<evidence type="ECO:0000313" key="4">
    <source>
        <dbReference type="EMBL" id="GAX59953.1"/>
    </source>
</evidence>
<dbReference type="PROSITE" id="PS50234">
    <property type="entry name" value="VWFA"/>
    <property type="match status" value="1"/>
</dbReference>
<name>A0A286TVP8_9BACT</name>
<feature type="region of interest" description="Disordered" evidence="1">
    <location>
        <begin position="114"/>
        <end position="138"/>
    </location>
</feature>
<dbReference type="EMBL" id="BAOS01000005">
    <property type="protein sequence ID" value="GAX59953.1"/>
    <property type="molecule type" value="Genomic_DNA"/>
</dbReference>
<dbReference type="InterPro" id="IPR051266">
    <property type="entry name" value="CLCR"/>
</dbReference>
<organism evidence="4 5">
    <name type="scientific">Candidatus Scalindua japonica</name>
    <dbReference type="NCBI Taxonomy" id="1284222"/>
    <lineage>
        <taxon>Bacteria</taxon>
        <taxon>Pseudomonadati</taxon>
        <taxon>Planctomycetota</taxon>
        <taxon>Candidatus Brocadiia</taxon>
        <taxon>Candidatus Brocadiales</taxon>
        <taxon>Candidatus Scalinduaceae</taxon>
        <taxon>Candidatus Scalindua</taxon>
    </lineage>
</organism>
<dbReference type="CDD" id="cd01465">
    <property type="entry name" value="vWA_subgroup"/>
    <property type="match status" value="1"/>
</dbReference>
<dbReference type="SMART" id="SM00327">
    <property type="entry name" value="VWA"/>
    <property type="match status" value="1"/>
</dbReference>
<dbReference type="Pfam" id="PF12450">
    <property type="entry name" value="vWF_A"/>
    <property type="match status" value="1"/>
</dbReference>
<dbReference type="Pfam" id="PF12034">
    <property type="entry name" value="YfbK_C"/>
    <property type="match status" value="1"/>
</dbReference>
<feature type="transmembrane region" description="Helical" evidence="2">
    <location>
        <begin position="74"/>
        <end position="94"/>
    </location>
</feature>